<reference evidence="3" key="1">
    <citation type="submission" date="2016-10" db="EMBL/GenBank/DDBJ databases">
        <authorList>
            <person name="Varghese N."/>
            <person name="Submissions S."/>
        </authorList>
    </citation>
    <scope>NUCLEOTIDE SEQUENCE [LARGE SCALE GENOMIC DNA]</scope>
    <source>
        <strain evidence="3">DSM 21743</strain>
    </source>
</reference>
<accession>A0A1H2MWY2</accession>
<keyword evidence="1" id="KW-1133">Transmembrane helix</keyword>
<protein>
    <submittedName>
        <fullName evidence="2">Uncharacterized protein</fullName>
    </submittedName>
</protein>
<dbReference type="EMBL" id="LT629799">
    <property type="protein sequence ID" value="SDU97498.1"/>
    <property type="molecule type" value="Genomic_DNA"/>
</dbReference>
<evidence type="ECO:0000313" key="2">
    <source>
        <dbReference type="EMBL" id="SDU97498.1"/>
    </source>
</evidence>
<name>A0A1H2MWY2_9ACTN</name>
<gene>
    <name evidence="2" type="ORF">SAMN04488544_2844</name>
</gene>
<dbReference type="RefSeq" id="WP_091075463.1">
    <property type="nucleotide sequence ID" value="NZ_LT629799.1"/>
</dbReference>
<keyword evidence="1" id="KW-0812">Transmembrane</keyword>
<dbReference type="AlphaFoldDB" id="A0A1H2MWY2"/>
<keyword evidence="1" id="KW-0472">Membrane</keyword>
<dbReference type="Proteomes" id="UP000198825">
    <property type="component" value="Chromosome I"/>
</dbReference>
<sequence length="139" mass="13770">MSPRSAGLVPTPSALDGAQVLTRQSALAGDASPLVRDAALTVGAPGWTPGHHAAAQQRQAEALSGTIKLTPTVEPEAAASVVPAVAAPFALAQPTGAPTAEESAAVDALFDQAARINVVLLAFALVAVAAVLAVVLTHL</sequence>
<evidence type="ECO:0000313" key="3">
    <source>
        <dbReference type="Proteomes" id="UP000198825"/>
    </source>
</evidence>
<keyword evidence="3" id="KW-1185">Reference proteome</keyword>
<feature type="transmembrane region" description="Helical" evidence="1">
    <location>
        <begin position="118"/>
        <end position="136"/>
    </location>
</feature>
<proteinExistence type="predicted"/>
<evidence type="ECO:0000256" key="1">
    <source>
        <dbReference type="SAM" id="Phobius"/>
    </source>
</evidence>
<organism evidence="2 3">
    <name type="scientific">Microlunatus sagamiharensis</name>
    <dbReference type="NCBI Taxonomy" id="546874"/>
    <lineage>
        <taxon>Bacteria</taxon>
        <taxon>Bacillati</taxon>
        <taxon>Actinomycetota</taxon>
        <taxon>Actinomycetes</taxon>
        <taxon>Propionibacteriales</taxon>
        <taxon>Propionibacteriaceae</taxon>
        <taxon>Microlunatus</taxon>
    </lineage>
</organism>